<feature type="transmembrane region" description="Helical" evidence="2">
    <location>
        <begin position="21"/>
        <end position="43"/>
    </location>
</feature>
<evidence type="ECO:0000256" key="1">
    <source>
        <dbReference type="SAM" id="MobiDB-lite"/>
    </source>
</evidence>
<comment type="caution">
    <text evidence="3">The sequence shown here is derived from an EMBL/GenBank/DDBJ whole genome shotgun (WGS) entry which is preliminary data.</text>
</comment>
<dbReference type="Proteomes" id="UP000434036">
    <property type="component" value="Unassembled WGS sequence"/>
</dbReference>
<evidence type="ECO:0000256" key="2">
    <source>
        <dbReference type="SAM" id="Phobius"/>
    </source>
</evidence>
<keyword evidence="2" id="KW-0812">Transmembrane</keyword>
<sequence length="208" mass="23130">MSKKPSKENKQPTQKTKKQHNYILWAGLIVLLIPVLILIYILFGSMEKTGVPINGNRFDDALDPAISDKQVKTLKSKLAFDHVESVSVNLKTATLRVNINTSDDLNQEQITAIANQAYDTVNSVLPIKTYFTDTNKVQMYDLEINVYNVIPDEKTQTAQIYVIKSKSASKNEPALQVVSQPKNQDVANSLLNPDTSKVPQQPSGETGE</sequence>
<keyword evidence="2" id="KW-1133">Transmembrane helix</keyword>
<evidence type="ECO:0000313" key="3">
    <source>
        <dbReference type="EMBL" id="MXQ73048.1"/>
    </source>
</evidence>
<reference evidence="3 4" key="2">
    <citation type="submission" date="2020-01" db="EMBL/GenBank/DDBJ databases">
        <title>Clostridiaceae sp. nov. isolated from the gut of human by culturomics.</title>
        <authorList>
            <person name="Chang Y."/>
        </authorList>
    </citation>
    <scope>NUCLEOTIDE SEQUENCE [LARGE SCALE GENOMIC DNA]</scope>
    <source>
        <strain evidence="3 4">DONG20-135</strain>
    </source>
</reference>
<dbReference type="RefSeq" id="WP_160624475.1">
    <property type="nucleotide sequence ID" value="NZ_WUUQ01000001.1"/>
</dbReference>
<evidence type="ECO:0000313" key="4">
    <source>
        <dbReference type="Proteomes" id="UP000434036"/>
    </source>
</evidence>
<keyword evidence="4" id="KW-1185">Reference proteome</keyword>
<dbReference type="AlphaFoldDB" id="A0A6N8U4C3"/>
<feature type="region of interest" description="Disordered" evidence="1">
    <location>
        <begin position="167"/>
        <end position="208"/>
    </location>
</feature>
<dbReference type="EMBL" id="WUUQ01000001">
    <property type="protein sequence ID" value="MXQ73048.1"/>
    <property type="molecule type" value="Genomic_DNA"/>
</dbReference>
<proteinExistence type="predicted"/>
<name>A0A6N8U4C3_9FIRM</name>
<protein>
    <submittedName>
        <fullName evidence="3">Uncharacterized protein</fullName>
    </submittedName>
</protein>
<feature type="compositionally biased region" description="Polar residues" evidence="1">
    <location>
        <begin position="177"/>
        <end position="208"/>
    </location>
</feature>
<gene>
    <name evidence="3" type="ORF">GSF08_03745</name>
</gene>
<organism evidence="3 4">
    <name type="scientific">Copranaerobaculum intestinale</name>
    <dbReference type="NCBI Taxonomy" id="2692629"/>
    <lineage>
        <taxon>Bacteria</taxon>
        <taxon>Bacillati</taxon>
        <taxon>Bacillota</taxon>
        <taxon>Erysipelotrichia</taxon>
        <taxon>Erysipelotrichales</taxon>
        <taxon>Erysipelotrichaceae</taxon>
        <taxon>Copranaerobaculum</taxon>
    </lineage>
</organism>
<accession>A0A6N8U4C3</accession>
<keyword evidence="2" id="KW-0472">Membrane</keyword>
<reference evidence="3 4" key="1">
    <citation type="submission" date="2019-12" db="EMBL/GenBank/DDBJ databases">
        <authorList>
            <person name="Yang R."/>
        </authorList>
    </citation>
    <scope>NUCLEOTIDE SEQUENCE [LARGE SCALE GENOMIC DNA]</scope>
    <source>
        <strain evidence="3 4">DONG20-135</strain>
    </source>
</reference>